<feature type="compositionally biased region" description="Basic residues" evidence="4">
    <location>
        <begin position="389"/>
        <end position="398"/>
    </location>
</feature>
<dbReference type="Pfam" id="PF09712">
    <property type="entry name" value="PHA_synth_III_E"/>
    <property type="match status" value="1"/>
</dbReference>
<name>A0ABT6JFL1_9GAMM</name>
<evidence type="ECO:0000256" key="2">
    <source>
        <dbReference type="ARBA" id="ARBA00019066"/>
    </source>
</evidence>
<sequence length="434" mass="46721">MFNQGFGAGTGQAQDFERLARQYWAAWGDALRGAAPGAGQSGMHAWQDAIDWWTRYAHGGRSGVNEALERFNAQARDWYGHMQQVAAQFAGRDHTAGDIARAWKQALGATGANPFPEMLRSLRGHGLPGLDQWVEDASPWLDAVRGEGMSWLRLPAFGAGREHQERWQQLAQALLEYEEASTAYNALMLKASQEAFRIFEERLAAHEEPGRQIETPRALFDLWIDAAEEAYAEIALSQEFRHAYAQLVDAQMRLRAGVQREVEQACTTLGMPTRTEVDAAHRKIVELERAMRRLRDAAEGGPAPTAPRPARERPSPGGARSRRADASPPPAKSSPPRAEQAGAPSRDAQVSASPARKSPAGTSAAGKAAPVRSAGSKGAAGGKPSATGKPRRPVRKVAARPAVSARRAPTNGFSSSIPIPDAPLPMPGDGQEGA</sequence>
<protein>
    <recommendedName>
        <fullName evidence="2">Poly(3-hydroxyalkanoate) polymerase subunit PhaE</fullName>
    </recommendedName>
</protein>
<dbReference type="EMBL" id="JARXRN010000016">
    <property type="protein sequence ID" value="MDH5829409.1"/>
    <property type="molecule type" value="Genomic_DNA"/>
</dbReference>
<feature type="compositionally biased region" description="Low complexity" evidence="4">
    <location>
        <begin position="399"/>
        <end position="409"/>
    </location>
</feature>
<evidence type="ECO:0000313" key="6">
    <source>
        <dbReference type="Proteomes" id="UP001156831"/>
    </source>
</evidence>
<evidence type="ECO:0000256" key="4">
    <source>
        <dbReference type="SAM" id="MobiDB-lite"/>
    </source>
</evidence>
<dbReference type="NCBIfam" id="TIGR01834">
    <property type="entry name" value="PHA_synth_III_E"/>
    <property type="match status" value="1"/>
</dbReference>
<feature type="compositionally biased region" description="Low complexity" evidence="4">
    <location>
        <begin position="373"/>
        <end position="388"/>
    </location>
</feature>
<comment type="pathway">
    <text evidence="1">Biopolymer metabolism; poly-(R)-3-hydroxybutanoate biosynthesis.</text>
</comment>
<evidence type="ECO:0000256" key="3">
    <source>
        <dbReference type="ARBA" id="ARBA00022752"/>
    </source>
</evidence>
<gene>
    <name evidence="5" type="primary">phaE</name>
    <name evidence="5" type="ORF">QFW80_02595</name>
</gene>
<proteinExistence type="predicted"/>
<dbReference type="InterPro" id="IPR010123">
    <property type="entry name" value="PHA_synth_III_E"/>
</dbReference>
<evidence type="ECO:0000313" key="5">
    <source>
        <dbReference type="EMBL" id="MDH5829409.1"/>
    </source>
</evidence>
<dbReference type="Proteomes" id="UP001156831">
    <property type="component" value="Unassembled WGS sequence"/>
</dbReference>
<dbReference type="RefSeq" id="WP_280599547.1">
    <property type="nucleotide sequence ID" value="NZ_JARXRN010000016.1"/>
</dbReference>
<accession>A0ABT6JFL1</accession>
<reference evidence="5 6" key="1">
    <citation type="submission" date="2023-04" db="EMBL/GenBank/DDBJ databases">
        <title>Luteimonas sp. M1R5S18.</title>
        <authorList>
            <person name="Sun J.-Q."/>
        </authorList>
    </citation>
    <scope>NUCLEOTIDE SEQUENCE [LARGE SCALE GENOMIC DNA]</scope>
    <source>
        <strain evidence="5 6">M1R5S18</strain>
    </source>
</reference>
<organism evidence="5 6">
    <name type="scientific">Luteimonas rhizosphaericola</name>
    <dbReference type="NCBI Taxonomy" id="3042024"/>
    <lineage>
        <taxon>Bacteria</taxon>
        <taxon>Pseudomonadati</taxon>
        <taxon>Pseudomonadota</taxon>
        <taxon>Gammaproteobacteria</taxon>
        <taxon>Lysobacterales</taxon>
        <taxon>Lysobacteraceae</taxon>
        <taxon>Luteimonas</taxon>
    </lineage>
</organism>
<evidence type="ECO:0000256" key="1">
    <source>
        <dbReference type="ARBA" id="ARBA00004683"/>
    </source>
</evidence>
<comment type="caution">
    <text evidence="5">The sequence shown here is derived from an EMBL/GenBank/DDBJ whole genome shotgun (WGS) entry which is preliminary data.</text>
</comment>
<feature type="region of interest" description="Disordered" evidence="4">
    <location>
        <begin position="297"/>
        <end position="434"/>
    </location>
</feature>
<keyword evidence="6" id="KW-1185">Reference proteome</keyword>
<keyword evidence="3" id="KW-0583">PHB biosynthesis</keyword>